<dbReference type="RefSeq" id="WP_075975241.1">
    <property type="nucleotide sequence ID" value="NZ_MKQR01000013.1"/>
</dbReference>
<dbReference type="OrthoDB" id="3827413at2"/>
<evidence type="ECO:0000313" key="3">
    <source>
        <dbReference type="Proteomes" id="UP000186040"/>
    </source>
</evidence>
<dbReference type="AlphaFoldDB" id="A0A1Q9LLR1"/>
<keyword evidence="3" id="KW-1185">Reference proteome</keyword>
<proteinExistence type="predicted"/>
<accession>A0A1Q9LLR1</accession>
<organism evidence="2 3">
    <name type="scientific">Actinokineospora bangkokensis</name>
    <dbReference type="NCBI Taxonomy" id="1193682"/>
    <lineage>
        <taxon>Bacteria</taxon>
        <taxon>Bacillati</taxon>
        <taxon>Actinomycetota</taxon>
        <taxon>Actinomycetes</taxon>
        <taxon>Pseudonocardiales</taxon>
        <taxon>Pseudonocardiaceae</taxon>
        <taxon>Actinokineospora</taxon>
    </lineage>
</organism>
<protein>
    <submittedName>
        <fullName evidence="2">Alpha/beta hydrolase</fullName>
    </submittedName>
</protein>
<evidence type="ECO:0000259" key="1">
    <source>
        <dbReference type="Pfam" id="PF12697"/>
    </source>
</evidence>
<keyword evidence="2" id="KW-0378">Hydrolase</keyword>
<dbReference type="Proteomes" id="UP000186040">
    <property type="component" value="Unassembled WGS sequence"/>
</dbReference>
<dbReference type="Pfam" id="PF12697">
    <property type="entry name" value="Abhydrolase_6"/>
    <property type="match status" value="1"/>
</dbReference>
<dbReference type="GO" id="GO:0016787">
    <property type="term" value="F:hydrolase activity"/>
    <property type="evidence" value="ECO:0007669"/>
    <property type="project" value="UniProtKB-KW"/>
</dbReference>
<gene>
    <name evidence="2" type="ORF">BJP25_18600</name>
</gene>
<dbReference type="STRING" id="1193682.BJP25_18600"/>
<reference evidence="2 3" key="1">
    <citation type="submission" date="2016-10" db="EMBL/GenBank/DDBJ databases">
        <title>The Draft Genome Sequence of Actinokineospora bangkokensis 44EHWT reveals the biosynthetic pathway of antifungal compounds Thailandins with unusual extender unit butylmalonyl-CoA.</title>
        <authorList>
            <person name="Greule A."/>
            <person name="Intra B."/>
            <person name="Flemming S."/>
            <person name="Rommel M.G."/>
            <person name="Panbangred W."/>
            <person name="Bechthold A."/>
        </authorList>
    </citation>
    <scope>NUCLEOTIDE SEQUENCE [LARGE SCALE GENOMIC DNA]</scope>
    <source>
        <strain evidence="2 3">44EHW</strain>
    </source>
</reference>
<feature type="domain" description="AB hydrolase-1" evidence="1">
    <location>
        <begin position="6"/>
        <end position="272"/>
    </location>
</feature>
<name>A0A1Q9LLR1_9PSEU</name>
<dbReference type="InterPro" id="IPR000073">
    <property type="entry name" value="AB_hydrolase_1"/>
</dbReference>
<dbReference type="Gene3D" id="3.40.50.1820">
    <property type="entry name" value="alpha/beta hydrolase"/>
    <property type="match status" value="1"/>
</dbReference>
<dbReference type="InterPro" id="IPR029058">
    <property type="entry name" value="AB_hydrolase_fold"/>
</dbReference>
<dbReference type="PANTHER" id="PTHR37017:SF11">
    <property type="entry name" value="ESTERASE_LIPASE_THIOESTERASE DOMAIN-CONTAINING PROTEIN"/>
    <property type="match status" value="1"/>
</dbReference>
<dbReference type="SUPFAM" id="SSF53474">
    <property type="entry name" value="alpha/beta-Hydrolases"/>
    <property type="match status" value="1"/>
</dbReference>
<dbReference type="PANTHER" id="PTHR37017">
    <property type="entry name" value="AB HYDROLASE-1 DOMAIN-CONTAINING PROTEIN-RELATED"/>
    <property type="match status" value="1"/>
</dbReference>
<comment type="caution">
    <text evidence="2">The sequence shown here is derived from an EMBL/GenBank/DDBJ whole genome shotgun (WGS) entry which is preliminary data.</text>
</comment>
<dbReference type="InterPro" id="IPR052897">
    <property type="entry name" value="Sec-Metab_Biosynth_Hydrolase"/>
</dbReference>
<evidence type="ECO:0000313" key="2">
    <source>
        <dbReference type="EMBL" id="OLR92976.1"/>
    </source>
</evidence>
<dbReference type="EMBL" id="MKQR01000013">
    <property type="protein sequence ID" value="OLR92976.1"/>
    <property type="molecule type" value="Genomic_DNA"/>
</dbReference>
<sequence length="277" mass="29271">MENTLVVLLHGAWHSSAHWAATQRELAALGVASAAVDLPGHGVDAPVPSGYFAPGQPGLDSEKSALADLTLGEAADTVLDLLAAARPRFPRVVLVAHSAGGATASAAVERAPELVDHLVYLSAFVPAGRPRFLDYITAPENADAIIIPSAGDPEVLGAVRINPLSPDPDHVATIRRALLDDLPADAPDGWRALLHPDLPLAIPSTPVEVTPQRWGRVRRTYVRLLDDLALPLVTQDLMIAESDARTPDDPFEVRTLPGGHSPFAVRPRALAALLAQL</sequence>